<dbReference type="STRING" id="1231392.OCGS_1007"/>
<reference evidence="2 3" key="1">
    <citation type="journal article" date="2012" name="J. Bacteriol.">
        <title>Draft Genome Sequence of Oceaniovalibus guishaninsula JLT2003T.</title>
        <authorList>
            <person name="Tang K."/>
            <person name="Liu K."/>
            <person name="Jiao N."/>
        </authorList>
    </citation>
    <scope>NUCLEOTIDE SEQUENCE [LARGE SCALE GENOMIC DNA]</scope>
    <source>
        <strain evidence="2 3">JLT2003</strain>
    </source>
</reference>
<keyword evidence="3" id="KW-1185">Reference proteome</keyword>
<accession>K2HEK9</accession>
<feature type="compositionally biased region" description="Basic and acidic residues" evidence="1">
    <location>
        <begin position="1"/>
        <end position="24"/>
    </location>
</feature>
<dbReference type="Proteomes" id="UP000006765">
    <property type="component" value="Unassembled WGS sequence"/>
</dbReference>
<comment type="caution">
    <text evidence="2">The sequence shown here is derived from an EMBL/GenBank/DDBJ whole genome shotgun (WGS) entry which is preliminary data.</text>
</comment>
<proteinExistence type="predicted"/>
<gene>
    <name evidence="2" type="ORF">OCGS_1007</name>
</gene>
<name>K2HEK9_9RHOB</name>
<dbReference type="EMBL" id="AMGO01000012">
    <property type="protein sequence ID" value="EKE44972.1"/>
    <property type="molecule type" value="Genomic_DNA"/>
</dbReference>
<evidence type="ECO:0000256" key="1">
    <source>
        <dbReference type="SAM" id="MobiDB-lite"/>
    </source>
</evidence>
<sequence>MSDRRDPDDRDKTLQKPAGRDARLKLALKANMARRKAQANARKQKPARDEQR</sequence>
<protein>
    <submittedName>
        <fullName evidence="2">Uncharacterized protein</fullName>
    </submittedName>
</protein>
<feature type="region of interest" description="Disordered" evidence="1">
    <location>
        <begin position="1"/>
        <end position="52"/>
    </location>
</feature>
<dbReference type="AlphaFoldDB" id="K2HEK9"/>
<dbReference type="RefSeq" id="WP_007426160.1">
    <property type="nucleotide sequence ID" value="NZ_AMGO01000012.1"/>
</dbReference>
<organism evidence="2 3">
    <name type="scientific">Oceaniovalibus guishaninsula JLT2003</name>
    <dbReference type="NCBI Taxonomy" id="1231392"/>
    <lineage>
        <taxon>Bacteria</taxon>
        <taxon>Pseudomonadati</taxon>
        <taxon>Pseudomonadota</taxon>
        <taxon>Alphaproteobacteria</taxon>
        <taxon>Rhodobacterales</taxon>
        <taxon>Roseobacteraceae</taxon>
        <taxon>Oceaniovalibus</taxon>
    </lineage>
</organism>
<feature type="compositionally biased region" description="Basic residues" evidence="1">
    <location>
        <begin position="32"/>
        <end position="45"/>
    </location>
</feature>
<dbReference type="PATRIC" id="fig|1231392.3.peg.1012"/>
<evidence type="ECO:0000313" key="3">
    <source>
        <dbReference type="Proteomes" id="UP000006765"/>
    </source>
</evidence>
<evidence type="ECO:0000313" key="2">
    <source>
        <dbReference type="EMBL" id="EKE44972.1"/>
    </source>
</evidence>